<dbReference type="InterPro" id="IPR052018">
    <property type="entry name" value="PHP_domain"/>
</dbReference>
<gene>
    <name evidence="1" type="ORF">GF339_06030</name>
</gene>
<name>A0A9D5JTV2_9BACT</name>
<comment type="caution">
    <text evidence="1">The sequence shown here is derived from an EMBL/GenBank/DDBJ whole genome shotgun (WGS) entry which is preliminary data.</text>
</comment>
<evidence type="ECO:0000313" key="2">
    <source>
        <dbReference type="Proteomes" id="UP000649604"/>
    </source>
</evidence>
<dbReference type="EMBL" id="WJJP01000189">
    <property type="protein sequence ID" value="MBD3324122.1"/>
    <property type="molecule type" value="Genomic_DNA"/>
</dbReference>
<dbReference type="GO" id="GO:0035312">
    <property type="term" value="F:5'-3' DNA exonuclease activity"/>
    <property type="evidence" value="ECO:0007669"/>
    <property type="project" value="TreeGrafter"/>
</dbReference>
<organism evidence="1 2">
    <name type="scientific">candidate division KSB3 bacterium</name>
    <dbReference type="NCBI Taxonomy" id="2044937"/>
    <lineage>
        <taxon>Bacteria</taxon>
        <taxon>candidate division KSB3</taxon>
    </lineage>
</organism>
<evidence type="ECO:0008006" key="3">
    <source>
        <dbReference type="Google" id="ProtNLM"/>
    </source>
</evidence>
<sequence>MVAPRLKVDFHVHTSEDPKDRDIRYSAKQLLDAAAEYQFDVITIANHAACLASDELRRYAEARGILLIPGVEAYVEGKHVVIVNCHQPYREGLTFETVRAYAGEQALIIAPHPFYPQRYCLKDQLEHHIAVFDAIEYAHLHFRFLNFNRRAVEIAHKYDVPLVGTSDAHELRQLNTTYSLIEAEKDVSAIIDAVRHHRVEVVTHPLGFWEFLKAGCEFGFSSAKKLFRHRDQDVTHNSE</sequence>
<dbReference type="SUPFAM" id="SSF89550">
    <property type="entry name" value="PHP domain-like"/>
    <property type="match status" value="1"/>
</dbReference>
<dbReference type="CDD" id="cd07432">
    <property type="entry name" value="PHP_HisPPase"/>
    <property type="match status" value="1"/>
</dbReference>
<dbReference type="Pfam" id="PF13263">
    <property type="entry name" value="PHP_C"/>
    <property type="match status" value="1"/>
</dbReference>
<dbReference type="Gene3D" id="3.20.20.140">
    <property type="entry name" value="Metal-dependent hydrolases"/>
    <property type="match status" value="1"/>
</dbReference>
<dbReference type="Proteomes" id="UP000649604">
    <property type="component" value="Unassembled WGS sequence"/>
</dbReference>
<protein>
    <recommendedName>
        <fullName evidence="3">Polymerase/histidinol phosphatase N-terminal domain-containing protein</fullName>
    </recommendedName>
</protein>
<dbReference type="PANTHER" id="PTHR42924">
    <property type="entry name" value="EXONUCLEASE"/>
    <property type="match status" value="1"/>
</dbReference>
<dbReference type="InterPro" id="IPR016195">
    <property type="entry name" value="Pol/histidinol_Pase-like"/>
</dbReference>
<dbReference type="GO" id="GO:0004534">
    <property type="term" value="F:5'-3' RNA exonuclease activity"/>
    <property type="evidence" value="ECO:0007669"/>
    <property type="project" value="TreeGrafter"/>
</dbReference>
<proteinExistence type="predicted"/>
<dbReference type="PANTHER" id="PTHR42924:SF11">
    <property type="entry name" value="POLYMERASE_HISTIDINOL PHOSPHATASE N-TERMINAL DOMAIN-CONTAINING PROTEIN"/>
    <property type="match status" value="1"/>
</dbReference>
<dbReference type="AlphaFoldDB" id="A0A9D5JTV2"/>
<reference evidence="1" key="1">
    <citation type="submission" date="2019-11" db="EMBL/GenBank/DDBJ databases">
        <title>Microbial mats filling the niche in hypersaline microbial mats.</title>
        <authorList>
            <person name="Wong H.L."/>
            <person name="Macleod F.I."/>
            <person name="White R.A. III"/>
            <person name="Burns B.P."/>
        </authorList>
    </citation>
    <scope>NUCLEOTIDE SEQUENCE</scope>
    <source>
        <strain evidence="1">Rbin_158</strain>
    </source>
</reference>
<evidence type="ECO:0000313" key="1">
    <source>
        <dbReference type="EMBL" id="MBD3324122.1"/>
    </source>
</evidence>
<accession>A0A9D5JTV2</accession>